<evidence type="ECO:0000313" key="4">
    <source>
        <dbReference type="Proteomes" id="UP000332933"/>
    </source>
</evidence>
<evidence type="ECO:0000313" key="2">
    <source>
        <dbReference type="EMBL" id="KAF0693073.1"/>
    </source>
</evidence>
<feature type="compositionally biased region" description="Acidic residues" evidence="1">
    <location>
        <begin position="255"/>
        <end position="277"/>
    </location>
</feature>
<gene>
    <name evidence="3" type="primary">Aste57867_15925</name>
    <name evidence="2" type="ORF">As57867_015869</name>
    <name evidence="3" type="ORF">ASTE57867_15925</name>
</gene>
<feature type="region of interest" description="Disordered" evidence="1">
    <location>
        <begin position="255"/>
        <end position="287"/>
    </location>
</feature>
<keyword evidence="4" id="KW-1185">Reference proteome</keyword>
<dbReference type="AlphaFoldDB" id="A0A485L4U0"/>
<name>A0A485L4U0_9STRA</name>
<evidence type="ECO:0000313" key="3">
    <source>
        <dbReference type="EMBL" id="VFT92711.1"/>
    </source>
</evidence>
<reference evidence="2" key="2">
    <citation type="submission" date="2019-06" db="EMBL/GenBank/DDBJ databases">
        <title>Genomics analysis of Aphanomyces spp. identifies a new class of oomycete effector associated with host adaptation.</title>
        <authorList>
            <person name="Gaulin E."/>
        </authorList>
    </citation>
    <scope>NUCLEOTIDE SEQUENCE</scope>
    <source>
        <strain evidence="2">CBS 578.67</strain>
    </source>
</reference>
<evidence type="ECO:0000256" key="1">
    <source>
        <dbReference type="SAM" id="MobiDB-lite"/>
    </source>
</evidence>
<dbReference type="InterPro" id="IPR011990">
    <property type="entry name" value="TPR-like_helical_dom_sf"/>
</dbReference>
<dbReference type="EMBL" id="CAADRA010005793">
    <property type="protein sequence ID" value="VFT92711.1"/>
    <property type="molecule type" value="Genomic_DNA"/>
</dbReference>
<dbReference type="OrthoDB" id="156650at2759"/>
<protein>
    <submittedName>
        <fullName evidence="3">Aste57867_15925 protein</fullName>
    </submittedName>
</protein>
<reference evidence="3 4" key="1">
    <citation type="submission" date="2019-03" db="EMBL/GenBank/DDBJ databases">
        <authorList>
            <person name="Gaulin E."/>
            <person name="Dumas B."/>
        </authorList>
    </citation>
    <scope>NUCLEOTIDE SEQUENCE [LARGE SCALE GENOMIC DNA]</scope>
    <source>
        <strain evidence="3">CBS 568.67</strain>
    </source>
</reference>
<dbReference type="Gene3D" id="1.25.40.10">
    <property type="entry name" value="Tetratricopeptide repeat domain"/>
    <property type="match status" value="1"/>
</dbReference>
<dbReference type="Proteomes" id="UP000332933">
    <property type="component" value="Unassembled WGS sequence"/>
</dbReference>
<accession>A0A485L4U0</accession>
<proteinExistence type="predicted"/>
<organism evidence="3 4">
    <name type="scientific">Aphanomyces stellatus</name>
    <dbReference type="NCBI Taxonomy" id="120398"/>
    <lineage>
        <taxon>Eukaryota</taxon>
        <taxon>Sar</taxon>
        <taxon>Stramenopiles</taxon>
        <taxon>Oomycota</taxon>
        <taxon>Saprolegniomycetes</taxon>
        <taxon>Saprolegniales</taxon>
        <taxon>Verrucalvaceae</taxon>
        <taxon>Aphanomyces</taxon>
    </lineage>
</organism>
<feature type="compositionally biased region" description="Basic and acidic residues" evidence="1">
    <location>
        <begin position="278"/>
        <end position="287"/>
    </location>
</feature>
<sequence>MLSRVVAHLNAAPVAKTFVRGFAAAPSKKTTLQSTVNEIKHLSSVYSIAASANHLSKDKLEFVVREIKSDKDLPLVREALELYERNFLSIPAHCTGTFVSKCIQNNQADLALEWMAGSKSLPKFIVNGTAANLIDHFGEAGQLEKGLEVFSIVKKHNMDLSTKVYNALVISCKKQGNTELAFQYASEACQKKMMNSHGILGLLEGLTDAEIEEKLPTIKSLIHLGDVYVNKRLEVLLDQISASKLSDDEAEIEVEIDEDEDDDEVADEEVAEVDEIAETEKTDTKQA</sequence>
<dbReference type="EMBL" id="VJMH01005772">
    <property type="protein sequence ID" value="KAF0693073.1"/>
    <property type="molecule type" value="Genomic_DNA"/>
</dbReference>